<evidence type="ECO:0000313" key="3">
    <source>
        <dbReference type="Proteomes" id="UP000192578"/>
    </source>
</evidence>
<dbReference type="Proteomes" id="UP000192578">
    <property type="component" value="Unassembled WGS sequence"/>
</dbReference>
<proteinExistence type="predicted"/>
<feature type="region of interest" description="Disordered" evidence="1">
    <location>
        <begin position="178"/>
        <end position="200"/>
    </location>
</feature>
<evidence type="ECO:0000313" key="2">
    <source>
        <dbReference type="EMBL" id="OQV22171.1"/>
    </source>
</evidence>
<comment type="caution">
    <text evidence="2">The sequence shown here is derived from an EMBL/GenBank/DDBJ whole genome shotgun (WGS) entry which is preliminary data.</text>
</comment>
<reference evidence="3" key="1">
    <citation type="submission" date="2017-01" db="EMBL/GenBank/DDBJ databases">
        <title>Comparative genomics of anhydrobiosis in the tardigrade Hypsibius dujardini.</title>
        <authorList>
            <person name="Yoshida Y."/>
            <person name="Koutsovoulos G."/>
            <person name="Laetsch D."/>
            <person name="Stevens L."/>
            <person name="Kumar S."/>
            <person name="Horikawa D."/>
            <person name="Ishino K."/>
            <person name="Komine S."/>
            <person name="Tomita M."/>
            <person name="Blaxter M."/>
            <person name="Arakawa K."/>
        </authorList>
    </citation>
    <scope>NUCLEOTIDE SEQUENCE [LARGE SCALE GENOMIC DNA]</scope>
    <source>
        <strain evidence="3">Z151</strain>
    </source>
</reference>
<organism evidence="2 3">
    <name type="scientific">Hypsibius exemplaris</name>
    <name type="common">Freshwater tardigrade</name>
    <dbReference type="NCBI Taxonomy" id="2072580"/>
    <lineage>
        <taxon>Eukaryota</taxon>
        <taxon>Metazoa</taxon>
        <taxon>Ecdysozoa</taxon>
        <taxon>Tardigrada</taxon>
        <taxon>Eutardigrada</taxon>
        <taxon>Parachela</taxon>
        <taxon>Hypsibioidea</taxon>
        <taxon>Hypsibiidae</taxon>
        <taxon>Hypsibius</taxon>
    </lineage>
</organism>
<sequence length="200" mass="22590">MSLIFFPFLPQWQLCLRMGNPGPGTLREVGRRRRSARGRRQHNLTKRRLVAGSGQTAEDDPGVAQLRPRISILPRTTTQHADRLHCGAYAFTLLYNDVKSLFDGYKAKRYSIVKRYRELSNPMLEGMPNKKQILFDAVIMLANMADTVAVWLQLLGKQAVLDIELTIKVQYVASDAATETEPPPIPGEVFQRNPTQADVK</sequence>
<protein>
    <submittedName>
        <fullName evidence="2">Uncharacterized protein</fullName>
    </submittedName>
</protein>
<dbReference type="AlphaFoldDB" id="A0A1W0X425"/>
<accession>A0A1W0X425</accession>
<dbReference type="EMBL" id="MTYJ01000019">
    <property type="protein sequence ID" value="OQV22171.1"/>
    <property type="molecule type" value="Genomic_DNA"/>
</dbReference>
<keyword evidence="3" id="KW-1185">Reference proteome</keyword>
<evidence type="ECO:0000256" key="1">
    <source>
        <dbReference type="SAM" id="MobiDB-lite"/>
    </source>
</evidence>
<gene>
    <name evidence="2" type="ORF">BV898_04018</name>
</gene>
<name>A0A1W0X425_HYPEX</name>